<keyword evidence="8 14" id="KW-0227">DNA damage</keyword>
<keyword evidence="7" id="KW-0479">Metal-binding</keyword>
<accession>A0A506UMP8</accession>
<dbReference type="EMBL" id="SORZ01000002">
    <property type="protein sequence ID" value="TPW34522.1"/>
    <property type="molecule type" value="Genomic_DNA"/>
</dbReference>
<feature type="domain" description="HhH-GPD" evidence="15">
    <location>
        <begin position="58"/>
        <end position="213"/>
    </location>
</feature>
<organism evidence="16 17">
    <name type="scientific">Oecophyllibacter saccharovorans</name>
    <dbReference type="NCBI Taxonomy" id="2558360"/>
    <lineage>
        <taxon>Bacteria</taxon>
        <taxon>Pseudomonadati</taxon>
        <taxon>Pseudomonadota</taxon>
        <taxon>Alphaproteobacteria</taxon>
        <taxon>Acetobacterales</taxon>
        <taxon>Acetobacteraceae</taxon>
        <taxon>Oecophyllibacter</taxon>
    </lineage>
</organism>
<gene>
    <name evidence="16" type="ORF">E3202_05450</name>
</gene>
<keyword evidence="12" id="KW-0234">DNA repair</keyword>
<keyword evidence="17" id="KW-1185">Reference proteome</keyword>
<comment type="caution">
    <text evidence="16">The sequence shown here is derived from an EMBL/GenBank/DDBJ whole genome shotgun (WGS) entry which is preliminary data.</text>
</comment>
<evidence type="ECO:0000256" key="11">
    <source>
        <dbReference type="ARBA" id="ARBA00023014"/>
    </source>
</evidence>
<dbReference type="CDD" id="cd03431">
    <property type="entry name" value="NUDIX_DNA_Glycosylase_C-MutY"/>
    <property type="match status" value="1"/>
</dbReference>
<dbReference type="InterPro" id="IPR004036">
    <property type="entry name" value="Endonuclease-III-like_CS2"/>
</dbReference>
<dbReference type="GO" id="GO:0051539">
    <property type="term" value="F:4 iron, 4 sulfur cluster binding"/>
    <property type="evidence" value="ECO:0007669"/>
    <property type="project" value="UniProtKB-UniRule"/>
</dbReference>
<comment type="similarity">
    <text evidence="3 14">Belongs to the Nth/MutY family.</text>
</comment>
<evidence type="ECO:0000256" key="2">
    <source>
        <dbReference type="ARBA" id="ARBA00002933"/>
    </source>
</evidence>
<dbReference type="InterPro" id="IPR003265">
    <property type="entry name" value="HhH-GPD_domain"/>
</dbReference>
<evidence type="ECO:0000256" key="1">
    <source>
        <dbReference type="ARBA" id="ARBA00000843"/>
    </source>
</evidence>
<keyword evidence="10 14" id="KW-0408">Iron</keyword>
<dbReference type="Gene3D" id="1.10.1670.10">
    <property type="entry name" value="Helix-hairpin-Helix base-excision DNA repair enzymes (C-terminal)"/>
    <property type="match status" value="1"/>
</dbReference>
<evidence type="ECO:0000313" key="17">
    <source>
        <dbReference type="Proteomes" id="UP000315037"/>
    </source>
</evidence>
<dbReference type="InterPro" id="IPR011257">
    <property type="entry name" value="DNA_glycosylase"/>
</dbReference>
<evidence type="ECO:0000259" key="15">
    <source>
        <dbReference type="SMART" id="SM00478"/>
    </source>
</evidence>
<dbReference type="SUPFAM" id="SSF55811">
    <property type="entry name" value="Nudix"/>
    <property type="match status" value="1"/>
</dbReference>
<dbReference type="PANTHER" id="PTHR42944:SF1">
    <property type="entry name" value="ADENINE DNA GLYCOSYLASE"/>
    <property type="match status" value="1"/>
</dbReference>
<dbReference type="GO" id="GO:0032357">
    <property type="term" value="F:oxidized purine DNA binding"/>
    <property type="evidence" value="ECO:0007669"/>
    <property type="project" value="TreeGrafter"/>
</dbReference>
<keyword evidence="6" id="KW-0004">4Fe-4S</keyword>
<dbReference type="RefSeq" id="WP_165601091.1">
    <property type="nucleotide sequence ID" value="NZ_SORZ01000002.1"/>
</dbReference>
<comment type="cofactor">
    <cofactor evidence="14">
        <name>[4Fe-4S] cluster</name>
        <dbReference type="ChEBI" id="CHEBI:49883"/>
    </cofactor>
    <text evidence="14">Binds 1 [4Fe-4S] cluster.</text>
</comment>
<proteinExistence type="inferred from homology"/>
<dbReference type="PANTHER" id="PTHR42944">
    <property type="entry name" value="ADENINE DNA GLYCOSYLASE"/>
    <property type="match status" value="1"/>
</dbReference>
<evidence type="ECO:0000256" key="7">
    <source>
        <dbReference type="ARBA" id="ARBA00022723"/>
    </source>
</evidence>
<dbReference type="InterPro" id="IPR023170">
    <property type="entry name" value="HhH_base_excis_C"/>
</dbReference>
<dbReference type="GO" id="GO:0034039">
    <property type="term" value="F:8-oxo-7,8-dihydroguanine DNA N-glycosylase activity"/>
    <property type="evidence" value="ECO:0007669"/>
    <property type="project" value="TreeGrafter"/>
</dbReference>
<reference evidence="16 17" key="1">
    <citation type="submission" date="2019-03" db="EMBL/GenBank/DDBJ databases">
        <title>The complete genome sequence of Neokomagataea sp. Jb2 NBRC113641.</title>
        <authorList>
            <person name="Chua K.-O."/>
            <person name="Chan K.-G."/>
            <person name="See-Too W.-S."/>
        </authorList>
    </citation>
    <scope>NUCLEOTIDE SEQUENCE [LARGE SCALE GENOMIC DNA]</scope>
    <source>
        <strain evidence="16 17">Jb2</strain>
    </source>
</reference>
<evidence type="ECO:0000256" key="6">
    <source>
        <dbReference type="ARBA" id="ARBA00022485"/>
    </source>
</evidence>
<dbReference type="InterPro" id="IPR029119">
    <property type="entry name" value="MutY_C"/>
</dbReference>
<dbReference type="InterPro" id="IPR000445">
    <property type="entry name" value="HhH_motif"/>
</dbReference>
<dbReference type="Pfam" id="PF00730">
    <property type="entry name" value="HhH-GPD"/>
    <property type="match status" value="1"/>
</dbReference>
<evidence type="ECO:0000256" key="14">
    <source>
        <dbReference type="RuleBase" id="RU365096"/>
    </source>
</evidence>
<dbReference type="GO" id="GO:0006284">
    <property type="term" value="P:base-excision repair"/>
    <property type="evidence" value="ECO:0007669"/>
    <property type="project" value="UniProtKB-UniRule"/>
</dbReference>
<dbReference type="SMART" id="SM00478">
    <property type="entry name" value="ENDO3c"/>
    <property type="match status" value="1"/>
</dbReference>
<evidence type="ECO:0000313" key="16">
    <source>
        <dbReference type="EMBL" id="TPW34522.1"/>
    </source>
</evidence>
<comment type="function">
    <text evidence="2">Adenine glycosylase active on G-A mispairs. MutY also corrects error-prone DNA synthesis past GO lesions which are due to the oxidatively damaged form of guanine: 7,8-dihydro-8-oxoguanine (8-oxo-dGTP).</text>
</comment>
<keyword evidence="11" id="KW-0411">Iron-sulfur</keyword>
<evidence type="ECO:0000256" key="13">
    <source>
        <dbReference type="ARBA" id="ARBA00023295"/>
    </source>
</evidence>
<dbReference type="GO" id="GO:0046872">
    <property type="term" value="F:metal ion binding"/>
    <property type="evidence" value="ECO:0007669"/>
    <property type="project" value="UniProtKB-UniRule"/>
</dbReference>
<comment type="catalytic activity">
    <reaction evidence="1 14">
        <text>Hydrolyzes free adenine bases from 7,8-dihydro-8-oxoguanine:adenine mismatched double-stranded DNA, leaving an apurinic site.</text>
        <dbReference type="EC" id="3.2.2.31"/>
    </reaction>
</comment>
<dbReference type="GO" id="GO:0035485">
    <property type="term" value="F:adenine/guanine mispair binding"/>
    <property type="evidence" value="ECO:0007669"/>
    <property type="project" value="TreeGrafter"/>
</dbReference>
<evidence type="ECO:0000256" key="5">
    <source>
        <dbReference type="ARBA" id="ARBA00022023"/>
    </source>
</evidence>
<keyword evidence="13 14" id="KW-0326">Glycosidase</keyword>
<name>A0A506UMP8_9PROT</name>
<evidence type="ECO:0000256" key="8">
    <source>
        <dbReference type="ARBA" id="ARBA00022763"/>
    </source>
</evidence>
<dbReference type="EC" id="3.2.2.31" evidence="4 14"/>
<sequence>MPALERTLDPDVLLAWYDRHGRTLPWRLPRGEKPADGALSSSTPPRPEPYRVWLSEIMLQQTTVSTVIPYYERFLSLFPTLEALAQAPLETVLHNWAGMGYYSRARNLHACARALTEQGGFPADPDSLRKLPGIGPYTAHAISAIAFGLPVIPVDGNVERILARLAAVAQPLPGARPLLARLGEQLGERLASAPRARHRASDFAQALFDLGATICTPRAPSCLHCPWRESCRAQAGGLAESLPARQKKKPRPVRYGVAFRVRDAQGEVLLRRRPAQGLLGGMDELPGTPWHETPWEEAAAFHHAPLIQMPGTPEDPPAAGQPRPRQGQWVRAGEIKHVFTHFTLMLTVYDWQPQDALPSSWPEGLQFHPPARATLSGVLKKCLAVSVPTPAASPSSLTRPRKILQP</sequence>
<dbReference type="GO" id="GO:0006298">
    <property type="term" value="P:mismatch repair"/>
    <property type="evidence" value="ECO:0007669"/>
    <property type="project" value="TreeGrafter"/>
</dbReference>
<dbReference type="InterPro" id="IPR044298">
    <property type="entry name" value="MIG/MutY"/>
</dbReference>
<dbReference type="InterPro" id="IPR015797">
    <property type="entry name" value="NUDIX_hydrolase-like_dom_sf"/>
</dbReference>
<keyword evidence="9" id="KW-0378">Hydrolase</keyword>
<dbReference type="FunFam" id="1.10.340.30:FF:000002">
    <property type="entry name" value="Adenine DNA glycosylase"/>
    <property type="match status" value="1"/>
</dbReference>
<dbReference type="Pfam" id="PF14815">
    <property type="entry name" value="NUDIX_4"/>
    <property type="match status" value="1"/>
</dbReference>
<dbReference type="SUPFAM" id="SSF48150">
    <property type="entry name" value="DNA-glycosylase"/>
    <property type="match status" value="1"/>
</dbReference>
<evidence type="ECO:0000256" key="3">
    <source>
        <dbReference type="ARBA" id="ARBA00008343"/>
    </source>
</evidence>
<dbReference type="CDD" id="cd00056">
    <property type="entry name" value="ENDO3c"/>
    <property type="match status" value="1"/>
</dbReference>
<dbReference type="AlphaFoldDB" id="A0A506UMP8"/>
<protein>
    <recommendedName>
        <fullName evidence="5 14">Adenine DNA glycosylase</fullName>
        <ecNumber evidence="4 14">3.2.2.31</ecNumber>
    </recommendedName>
</protein>
<dbReference type="Gene3D" id="3.90.79.10">
    <property type="entry name" value="Nucleoside Triphosphate Pyrophosphohydrolase"/>
    <property type="match status" value="1"/>
</dbReference>
<evidence type="ECO:0000256" key="10">
    <source>
        <dbReference type="ARBA" id="ARBA00023004"/>
    </source>
</evidence>
<dbReference type="Pfam" id="PF00633">
    <property type="entry name" value="HHH"/>
    <property type="match status" value="1"/>
</dbReference>
<evidence type="ECO:0000256" key="4">
    <source>
        <dbReference type="ARBA" id="ARBA00012045"/>
    </source>
</evidence>
<dbReference type="Proteomes" id="UP000315037">
    <property type="component" value="Unassembled WGS sequence"/>
</dbReference>
<evidence type="ECO:0000256" key="12">
    <source>
        <dbReference type="ARBA" id="ARBA00023204"/>
    </source>
</evidence>
<dbReference type="GO" id="GO:0000701">
    <property type="term" value="F:purine-specific mismatch base pair DNA N-glycosylase activity"/>
    <property type="evidence" value="ECO:0007669"/>
    <property type="project" value="UniProtKB-EC"/>
</dbReference>
<dbReference type="PROSITE" id="PS01155">
    <property type="entry name" value="ENDONUCLEASE_III_2"/>
    <property type="match status" value="1"/>
</dbReference>
<dbReference type="Gene3D" id="1.10.340.30">
    <property type="entry name" value="Hypothetical protein, domain 2"/>
    <property type="match status" value="1"/>
</dbReference>
<evidence type="ECO:0000256" key="9">
    <source>
        <dbReference type="ARBA" id="ARBA00022801"/>
    </source>
</evidence>